<dbReference type="SUPFAM" id="SSF54292">
    <property type="entry name" value="2Fe-2S ferredoxin-like"/>
    <property type="match status" value="1"/>
</dbReference>
<dbReference type="Proteomes" id="UP001620597">
    <property type="component" value="Unassembled WGS sequence"/>
</dbReference>
<feature type="domain" description="2Fe-2S ferredoxin-type" evidence="3">
    <location>
        <begin position="3"/>
        <end position="94"/>
    </location>
</feature>
<dbReference type="InterPro" id="IPR006058">
    <property type="entry name" value="2Fe2S_fd_BS"/>
</dbReference>
<dbReference type="PANTHER" id="PTHR43644">
    <property type="entry name" value="NA(+)-TRANSLOCATING NADH-QUINONE REDUCTASE SUBUNIT"/>
    <property type="match status" value="1"/>
</dbReference>
<keyword evidence="1" id="KW-0285">Flavoprotein</keyword>
<comment type="caution">
    <text evidence="4">The sequence shown here is derived from an EMBL/GenBank/DDBJ whole genome shotgun (WGS) entry which is preliminary data.</text>
</comment>
<dbReference type="InterPro" id="IPR001041">
    <property type="entry name" value="2Fe-2S_ferredoxin-type"/>
</dbReference>
<keyword evidence="5" id="KW-1185">Reference proteome</keyword>
<dbReference type="RefSeq" id="WP_369855829.1">
    <property type="nucleotide sequence ID" value="NZ_JBBKTX010000011.1"/>
</dbReference>
<name>A0ABW8NIQ0_9GAMM</name>
<dbReference type="PROSITE" id="PS00197">
    <property type="entry name" value="2FE2S_FER_1"/>
    <property type="match status" value="1"/>
</dbReference>
<evidence type="ECO:0000313" key="4">
    <source>
        <dbReference type="EMBL" id="MFK4752855.1"/>
    </source>
</evidence>
<dbReference type="Pfam" id="PF00111">
    <property type="entry name" value="Fer2"/>
    <property type="match status" value="1"/>
</dbReference>
<evidence type="ECO:0000259" key="3">
    <source>
        <dbReference type="PROSITE" id="PS51085"/>
    </source>
</evidence>
<evidence type="ECO:0000256" key="2">
    <source>
        <dbReference type="ARBA" id="ARBA00022827"/>
    </source>
</evidence>
<evidence type="ECO:0000256" key="1">
    <source>
        <dbReference type="ARBA" id="ARBA00022630"/>
    </source>
</evidence>
<dbReference type="InterPro" id="IPR012675">
    <property type="entry name" value="Beta-grasp_dom_sf"/>
</dbReference>
<dbReference type="InterPro" id="IPR036010">
    <property type="entry name" value="2Fe-2S_ferredoxin-like_sf"/>
</dbReference>
<dbReference type="PROSITE" id="PS51085">
    <property type="entry name" value="2FE2S_FER_2"/>
    <property type="match status" value="1"/>
</dbReference>
<evidence type="ECO:0000313" key="5">
    <source>
        <dbReference type="Proteomes" id="UP001620597"/>
    </source>
</evidence>
<gene>
    <name evidence="4" type="ORF">WG929_10585</name>
</gene>
<dbReference type="EMBL" id="JBBKTX010000011">
    <property type="protein sequence ID" value="MFK4752855.1"/>
    <property type="molecule type" value="Genomic_DNA"/>
</dbReference>
<proteinExistence type="predicted"/>
<keyword evidence="2" id="KW-0274">FAD</keyword>
<dbReference type="Gene3D" id="3.10.20.30">
    <property type="match status" value="1"/>
</dbReference>
<protein>
    <submittedName>
        <fullName evidence="4">2Fe-2S iron-sulfur cluster binding domain-containing protein</fullName>
    </submittedName>
</protein>
<accession>A0ABW8NIQ0</accession>
<dbReference type="CDD" id="cd00207">
    <property type="entry name" value="fer2"/>
    <property type="match status" value="1"/>
</dbReference>
<dbReference type="PANTHER" id="PTHR43644:SF1">
    <property type="entry name" value="NAD(P)H-FLAVIN REDUCTASE"/>
    <property type="match status" value="1"/>
</dbReference>
<sequence length="102" mass="10989">MHYSISVSGCDRTVICRDSDSLLTGLLRSNSRAVPAGCRGGGCGICKVRITSGEYEAGPMARCHISAEDQQKNIVLACRVYPRSDITLEVVGKLARRFNQAA</sequence>
<organism evidence="4 5">
    <name type="scientific">Oceanobacter antarcticus</name>
    <dbReference type="NCBI Taxonomy" id="3133425"/>
    <lineage>
        <taxon>Bacteria</taxon>
        <taxon>Pseudomonadati</taxon>
        <taxon>Pseudomonadota</taxon>
        <taxon>Gammaproteobacteria</taxon>
        <taxon>Oceanospirillales</taxon>
        <taxon>Oceanospirillaceae</taxon>
        <taxon>Oceanobacter</taxon>
    </lineage>
</organism>
<reference evidence="4 5" key="1">
    <citation type="submission" date="2024-03" db="EMBL/GenBank/DDBJ databases">
        <title>High-quality draft genome sequence of Oceanobacter sp. wDCs-4.</title>
        <authorList>
            <person name="Dong C."/>
        </authorList>
    </citation>
    <scope>NUCLEOTIDE SEQUENCE [LARGE SCALE GENOMIC DNA]</scope>
    <source>
        <strain evidence="5">wDCs-4</strain>
    </source>
</reference>